<evidence type="ECO:0000313" key="2">
    <source>
        <dbReference type="Proteomes" id="UP000789702"/>
    </source>
</evidence>
<keyword evidence="2" id="KW-1185">Reference proteome</keyword>
<evidence type="ECO:0000313" key="1">
    <source>
        <dbReference type="EMBL" id="CAG8446433.1"/>
    </source>
</evidence>
<accession>A0ACA9K0X8</accession>
<sequence>MVQFLYESAEKGNNEARRMLRSKFRPSTILSQISPFPQNENKVLKIDTKWYSILDEKLPLIESKHYFMLSKLIPKPKLLSHEIHANAENLVNLVMDENKRGRISRFDCIASLFASTECSVAQDIFRTVSQFPIAFPLLIPDLENAENFKVMLPLFTGLAIKCCTSNGSIIENHLFKDSFKMIVAVRTGENSLGKNTILNQLMASKDMFSPCSELRTNYGIQHMIDGSVEFVWLTKETCDPNLWKSIFEKIYYEQGRKEIILLANLHGDALHCQYQLKFLKQLPSYFLVFLPPKNEVQKVQKVELEKLIGSEKVKYIYENLGDNAIKEVYKNIKDVVDSDPANHDNFSIYKLEMGEKLQLAENIECDKSQDIIDCIKRKNCRDIKLKIMQLQGKQPKDGIFEELRLFISIIALPIRERIKALAHLERELSRLSIVESSEPRKNAISKREQLNNLNGNEGEKNKIRKEITNLWEEVDNKSLGIEHFFRGIGHMYKFVFDSNDPTIVNLKGSPNHYADLLINGHTIELLDGNSTIISEVWFLAVCDKIDKKFPKLRIFVVSILGPHSSGKSTLLNTLFACKFAVSAGRCTKGLLMRFLFLEKDLSEQLGVDAFILIDTEGLGAPEKINNPELEKKDRELANFTMQISDLTIINILGDSKRELTKISRTINLRMFPNILIVQQIAENNVTKPELEQKFHENFQEVFGFEFLNNIKLLKVIAPFKNGITTYSSQSKQYHYEDVADLYESIMNNCENRQSKENFSRWFHLIKNNWDNKDSSIIKNNEKTYNFIELGKQITNLKEIIDTTFLKHKELIEKEIQSTVQEWLSKGLSVNLIRKECEKLIKKLDDVPEISFKVDCEECKTVDEERGKLNNYLEGRNDVNCKDDANKTIDKHIKDCRELKSTELEMKLENILNRDKNKFFGLYQFIDRLLEIVLNPQEEINKIWESLCEKVLTKKEIMKEEIINEADKEYEEYGIDLKNHINKNIPELSNIDAICNADWFGWFDLFRKKRLEQNDIEWLKKEINLR</sequence>
<proteinExistence type="predicted"/>
<protein>
    <submittedName>
        <fullName evidence="1">16012_t:CDS:1</fullName>
    </submittedName>
</protein>
<dbReference type="EMBL" id="CAJVPU010000308">
    <property type="protein sequence ID" value="CAG8446433.1"/>
    <property type="molecule type" value="Genomic_DNA"/>
</dbReference>
<reference evidence="1" key="1">
    <citation type="submission" date="2021-06" db="EMBL/GenBank/DDBJ databases">
        <authorList>
            <person name="Kallberg Y."/>
            <person name="Tangrot J."/>
            <person name="Rosling A."/>
        </authorList>
    </citation>
    <scope>NUCLEOTIDE SEQUENCE</scope>
    <source>
        <strain evidence="1">IL203A</strain>
    </source>
</reference>
<gene>
    <name evidence="1" type="ORF">DHETER_LOCUS591</name>
</gene>
<comment type="caution">
    <text evidence="1">The sequence shown here is derived from an EMBL/GenBank/DDBJ whole genome shotgun (WGS) entry which is preliminary data.</text>
</comment>
<name>A0ACA9K0X8_9GLOM</name>
<dbReference type="Proteomes" id="UP000789702">
    <property type="component" value="Unassembled WGS sequence"/>
</dbReference>
<organism evidence="1 2">
    <name type="scientific">Dentiscutata heterogama</name>
    <dbReference type="NCBI Taxonomy" id="1316150"/>
    <lineage>
        <taxon>Eukaryota</taxon>
        <taxon>Fungi</taxon>
        <taxon>Fungi incertae sedis</taxon>
        <taxon>Mucoromycota</taxon>
        <taxon>Glomeromycotina</taxon>
        <taxon>Glomeromycetes</taxon>
        <taxon>Diversisporales</taxon>
        <taxon>Gigasporaceae</taxon>
        <taxon>Dentiscutata</taxon>
    </lineage>
</organism>